<name>A0ABV9S5N6_9PSEU</name>
<sequence length="214" mass="23281">MTQRSRTRTRADNEPRVLLALVLVAVGVSAIAPRVYGTWLLEVAPVLLAVPILVAGYSRFRFTAVAYRALTVGALFIALGAHYSYADAPPGEWLRAWLDLDRNPYDRVGHVIQGAVSALVAREVLLRCTPLRPGRWLAVVVTGMALALSGGFEIVEAFAGAVTGNVGEVYLGTQGDALDAQWDMLCAFGGAIAVQWMFHRTHDRHLTERLPRSS</sequence>
<proteinExistence type="predicted"/>
<evidence type="ECO:0000256" key="1">
    <source>
        <dbReference type="SAM" id="Phobius"/>
    </source>
</evidence>
<accession>A0ABV9S5N6</accession>
<dbReference type="InterPro" id="IPR014509">
    <property type="entry name" value="YjdF-like"/>
</dbReference>
<keyword evidence="3" id="KW-1185">Reference proteome</keyword>
<dbReference type="RefSeq" id="WP_378057761.1">
    <property type="nucleotide sequence ID" value="NZ_JBHSIS010000009.1"/>
</dbReference>
<gene>
    <name evidence="2" type="ORF">ACFPCV_19955</name>
</gene>
<reference evidence="3" key="1">
    <citation type="journal article" date="2019" name="Int. J. Syst. Evol. Microbiol.">
        <title>The Global Catalogue of Microorganisms (GCM) 10K type strain sequencing project: providing services to taxonomists for standard genome sequencing and annotation.</title>
        <authorList>
            <consortium name="The Broad Institute Genomics Platform"/>
            <consortium name="The Broad Institute Genome Sequencing Center for Infectious Disease"/>
            <person name="Wu L."/>
            <person name="Ma J."/>
        </authorList>
    </citation>
    <scope>NUCLEOTIDE SEQUENCE [LARGE SCALE GENOMIC DNA]</scope>
    <source>
        <strain evidence="3">ZS-22-S1</strain>
    </source>
</reference>
<organism evidence="2 3">
    <name type="scientific">Actinophytocola glycyrrhizae</name>
    <dbReference type="NCBI Taxonomy" id="2044873"/>
    <lineage>
        <taxon>Bacteria</taxon>
        <taxon>Bacillati</taxon>
        <taxon>Actinomycetota</taxon>
        <taxon>Actinomycetes</taxon>
        <taxon>Pseudonocardiales</taxon>
        <taxon>Pseudonocardiaceae</taxon>
    </lineage>
</organism>
<dbReference type="PIRSF" id="PIRSF020606">
    <property type="entry name" value="UCP020606"/>
    <property type="match status" value="1"/>
</dbReference>
<keyword evidence="1" id="KW-0812">Transmembrane</keyword>
<dbReference type="Pfam" id="PF09997">
    <property type="entry name" value="DUF2238"/>
    <property type="match status" value="1"/>
</dbReference>
<dbReference type="EMBL" id="JBHSIS010000009">
    <property type="protein sequence ID" value="MFC4855791.1"/>
    <property type="molecule type" value="Genomic_DNA"/>
</dbReference>
<feature type="transmembrane region" description="Helical" evidence="1">
    <location>
        <begin position="40"/>
        <end position="58"/>
    </location>
</feature>
<dbReference type="InterPro" id="IPR058534">
    <property type="entry name" value="YjdF"/>
</dbReference>
<dbReference type="Proteomes" id="UP001595859">
    <property type="component" value="Unassembled WGS sequence"/>
</dbReference>
<evidence type="ECO:0000313" key="3">
    <source>
        <dbReference type="Proteomes" id="UP001595859"/>
    </source>
</evidence>
<keyword evidence="1" id="KW-1133">Transmembrane helix</keyword>
<comment type="caution">
    <text evidence="2">The sequence shown here is derived from an EMBL/GenBank/DDBJ whole genome shotgun (WGS) entry which is preliminary data.</text>
</comment>
<feature type="transmembrane region" description="Helical" evidence="1">
    <location>
        <begin position="65"/>
        <end position="85"/>
    </location>
</feature>
<protein>
    <submittedName>
        <fullName evidence="2">DUF2238 domain-containing protein</fullName>
    </submittedName>
</protein>
<keyword evidence="1" id="KW-0472">Membrane</keyword>
<evidence type="ECO:0000313" key="2">
    <source>
        <dbReference type="EMBL" id="MFC4855791.1"/>
    </source>
</evidence>